<name>A0A3N2PR49_SODAK</name>
<accession>A0A3N2PR49</accession>
<keyword evidence="1" id="KW-0812">Transmembrane</keyword>
<organism evidence="2 3">
    <name type="scientific">Sodiomyces alkalinus (strain CBS 110278 / VKM F-3762 / F11)</name>
    <name type="common">Alkaliphilic filamentous fungus</name>
    <dbReference type="NCBI Taxonomy" id="1314773"/>
    <lineage>
        <taxon>Eukaryota</taxon>
        <taxon>Fungi</taxon>
        <taxon>Dikarya</taxon>
        <taxon>Ascomycota</taxon>
        <taxon>Pezizomycotina</taxon>
        <taxon>Sordariomycetes</taxon>
        <taxon>Hypocreomycetidae</taxon>
        <taxon>Glomerellales</taxon>
        <taxon>Plectosphaerellaceae</taxon>
        <taxon>Sodiomyces</taxon>
    </lineage>
</organism>
<dbReference type="EMBL" id="ML119058">
    <property type="protein sequence ID" value="ROT36965.1"/>
    <property type="molecule type" value="Genomic_DNA"/>
</dbReference>
<dbReference type="Proteomes" id="UP000272025">
    <property type="component" value="Unassembled WGS sequence"/>
</dbReference>
<dbReference type="AlphaFoldDB" id="A0A3N2PR49"/>
<keyword evidence="1" id="KW-0472">Membrane</keyword>
<keyword evidence="3" id="KW-1185">Reference proteome</keyword>
<gene>
    <name evidence="2" type="ORF">SODALDRAFT_211902</name>
</gene>
<evidence type="ECO:0000256" key="1">
    <source>
        <dbReference type="SAM" id="Phobius"/>
    </source>
</evidence>
<sequence length="80" mass="9320">MNGVYLSRRAAQNFMNLETSQIDHLFVHVINPKVSHFFFFFLLLLTCSIAQTPRRYHHSLCSMLLSHSKLGHQKSWSSRG</sequence>
<evidence type="ECO:0000313" key="3">
    <source>
        <dbReference type="Proteomes" id="UP000272025"/>
    </source>
</evidence>
<reference evidence="2 3" key="1">
    <citation type="journal article" date="2018" name="Mol. Ecol.">
        <title>The obligate alkalophilic soda-lake fungus Sodiomyces alkalinus has shifted to a protein diet.</title>
        <authorList>
            <person name="Grum-Grzhimaylo A.A."/>
            <person name="Falkoski D.L."/>
            <person name="van den Heuvel J."/>
            <person name="Valero-Jimenez C.A."/>
            <person name="Min B."/>
            <person name="Choi I.G."/>
            <person name="Lipzen A."/>
            <person name="Daum C.G."/>
            <person name="Aanen D.K."/>
            <person name="Tsang A."/>
            <person name="Henrissat B."/>
            <person name="Bilanenko E.N."/>
            <person name="de Vries R.P."/>
            <person name="van Kan J.A.L."/>
            <person name="Grigoriev I.V."/>
            <person name="Debets A.J.M."/>
        </authorList>
    </citation>
    <scope>NUCLEOTIDE SEQUENCE [LARGE SCALE GENOMIC DNA]</scope>
    <source>
        <strain evidence="2 3">F11</strain>
    </source>
</reference>
<dbReference type="RefSeq" id="XP_028464771.1">
    <property type="nucleotide sequence ID" value="XM_028607281.1"/>
</dbReference>
<feature type="transmembrane region" description="Helical" evidence="1">
    <location>
        <begin position="34"/>
        <end position="50"/>
    </location>
</feature>
<keyword evidence="1" id="KW-1133">Transmembrane helix</keyword>
<proteinExistence type="predicted"/>
<evidence type="ECO:0000313" key="2">
    <source>
        <dbReference type="EMBL" id="ROT36965.1"/>
    </source>
</evidence>
<dbReference type="GeneID" id="39575759"/>
<protein>
    <submittedName>
        <fullName evidence="2">Uncharacterized protein</fullName>
    </submittedName>
</protein>